<dbReference type="PANTHER" id="PTHR10815">
    <property type="entry name" value="METHYLATED-DNA--PROTEIN-CYSTEINE METHYLTRANSFERASE"/>
    <property type="match status" value="1"/>
</dbReference>
<evidence type="ECO:0000256" key="6">
    <source>
        <dbReference type="ARBA" id="ARBA00022763"/>
    </source>
</evidence>
<comment type="similarity">
    <text evidence="2 9">Belongs to the MGMT family.</text>
</comment>
<dbReference type="PANTHER" id="PTHR10815:SF5">
    <property type="entry name" value="METHYLATED-DNA--PROTEIN-CYSTEINE METHYLTRANSFERASE"/>
    <property type="match status" value="1"/>
</dbReference>
<feature type="domain" description="Methylguanine DNA methyltransferase ribonuclease-like" evidence="11">
    <location>
        <begin position="27"/>
        <end position="98"/>
    </location>
</feature>
<dbReference type="Pfam" id="PF01035">
    <property type="entry name" value="DNA_binding_1"/>
    <property type="match status" value="1"/>
</dbReference>
<dbReference type="NCBIfam" id="TIGR00589">
    <property type="entry name" value="ogt"/>
    <property type="match status" value="1"/>
</dbReference>
<dbReference type="AlphaFoldDB" id="A8RYF6"/>
<comment type="catalytic activity">
    <reaction evidence="1 9">
        <text>a 4-O-methyl-thymidine in DNA + L-cysteinyl-[protein] = a thymidine in DNA + S-methyl-L-cysteinyl-[protein]</text>
        <dbReference type="Rhea" id="RHEA:53428"/>
        <dbReference type="Rhea" id="RHEA-COMP:10131"/>
        <dbReference type="Rhea" id="RHEA-COMP:10132"/>
        <dbReference type="Rhea" id="RHEA-COMP:13555"/>
        <dbReference type="Rhea" id="RHEA-COMP:13556"/>
        <dbReference type="ChEBI" id="CHEBI:29950"/>
        <dbReference type="ChEBI" id="CHEBI:82612"/>
        <dbReference type="ChEBI" id="CHEBI:137386"/>
        <dbReference type="ChEBI" id="CHEBI:137387"/>
        <dbReference type="EC" id="2.1.1.63"/>
    </reaction>
</comment>
<comment type="miscellaneous">
    <text evidence="9">This enzyme catalyzes only one turnover and therefore is not strictly catalytic. According to one definition, an enzyme is a biocatalyst that acts repeatedly and over many reaction cycles.</text>
</comment>
<proteinExistence type="inferred from homology"/>
<evidence type="ECO:0000256" key="3">
    <source>
        <dbReference type="ARBA" id="ARBA00022490"/>
    </source>
</evidence>
<dbReference type="GO" id="GO:0032259">
    <property type="term" value="P:methylation"/>
    <property type="evidence" value="ECO:0007669"/>
    <property type="project" value="UniProtKB-KW"/>
</dbReference>
<dbReference type="SUPFAM" id="SSF46767">
    <property type="entry name" value="Methylated DNA-protein cysteine methyltransferase, C-terminal domain"/>
    <property type="match status" value="1"/>
</dbReference>
<evidence type="ECO:0000256" key="2">
    <source>
        <dbReference type="ARBA" id="ARBA00008711"/>
    </source>
</evidence>
<dbReference type="HOGENOM" id="CLU_000445_52_2_9"/>
<keyword evidence="4 9" id="KW-0489">Methyltransferase</keyword>
<feature type="domain" description="Methylated-DNA-[protein]-cysteine S-methyltransferase DNA binding" evidence="10">
    <location>
        <begin position="106"/>
        <end position="191"/>
    </location>
</feature>
<dbReference type="PROSITE" id="PS00374">
    <property type="entry name" value="MGMT"/>
    <property type="match status" value="1"/>
</dbReference>
<dbReference type="GO" id="GO:0003908">
    <property type="term" value="F:methylated-DNA-[protein]-cysteine S-methyltransferase activity"/>
    <property type="evidence" value="ECO:0007669"/>
    <property type="project" value="UniProtKB-UniRule"/>
</dbReference>
<evidence type="ECO:0000256" key="1">
    <source>
        <dbReference type="ARBA" id="ARBA00001286"/>
    </source>
</evidence>
<evidence type="ECO:0000256" key="7">
    <source>
        <dbReference type="ARBA" id="ARBA00023204"/>
    </source>
</evidence>
<keyword evidence="6 9" id="KW-0227">DNA damage</keyword>
<keyword evidence="7 9" id="KW-0234">DNA repair</keyword>
<dbReference type="eggNOG" id="COG0350">
    <property type="taxonomic scope" value="Bacteria"/>
</dbReference>
<dbReference type="HAMAP" id="MF_00772">
    <property type="entry name" value="OGT"/>
    <property type="match status" value="1"/>
</dbReference>
<dbReference type="InterPro" id="IPR008332">
    <property type="entry name" value="MethylG_MeTrfase_N"/>
</dbReference>
<keyword evidence="5 9" id="KW-0808">Transferase</keyword>
<comment type="catalytic activity">
    <reaction evidence="8 9">
        <text>a 6-O-methyl-2'-deoxyguanosine in DNA + L-cysteinyl-[protein] = S-methyl-L-cysteinyl-[protein] + a 2'-deoxyguanosine in DNA</text>
        <dbReference type="Rhea" id="RHEA:24000"/>
        <dbReference type="Rhea" id="RHEA-COMP:10131"/>
        <dbReference type="Rhea" id="RHEA-COMP:10132"/>
        <dbReference type="Rhea" id="RHEA-COMP:11367"/>
        <dbReference type="Rhea" id="RHEA-COMP:11368"/>
        <dbReference type="ChEBI" id="CHEBI:29950"/>
        <dbReference type="ChEBI" id="CHEBI:82612"/>
        <dbReference type="ChEBI" id="CHEBI:85445"/>
        <dbReference type="ChEBI" id="CHEBI:85448"/>
        <dbReference type="EC" id="2.1.1.63"/>
    </reaction>
</comment>
<sequence length="205" mass="22448">MFLHRAEQGGAYPDSLCNQKIGEGNSMYYTTDYISPVGRIKLAADGERLVGLWLEGQKYFAGTVKEEMTEAPELGIFKDTKDWLDRYFAGKRPESSELLLAPLGGEFRQGVWEILCQISYGQLTTYGDIAKKIAEKMNRETMSAQAVGGAVGHNPISIIIPCHRVVGAAGSLTGYAGGIDKKIWLLKHEGVDMEGLFIPEKGTAL</sequence>
<dbReference type="Gene3D" id="1.10.10.10">
    <property type="entry name" value="Winged helix-like DNA-binding domain superfamily/Winged helix DNA-binding domain"/>
    <property type="match status" value="1"/>
</dbReference>
<dbReference type="InterPro" id="IPR023546">
    <property type="entry name" value="MGMT"/>
</dbReference>
<comment type="caution">
    <text evidence="12">The sequence shown here is derived from an EMBL/GenBank/DDBJ whole genome shotgun (WGS) entry which is preliminary data.</text>
</comment>
<dbReference type="CDD" id="cd06445">
    <property type="entry name" value="ATase"/>
    <property type="match status" value="1"/>
</dbReference>
<dbReference type="Pfam" id="PF02870">
    <property type="entry name" value="Methyltransf_1N"/>
    <property type="match status" value="1"/>
</dbReference>
<reference evidence="12 13" key="2">
    <citation type="submission" date="2007-09" db="EMBL/GenBank/DDBJ databases">
        <title>Draft genome sequence of Clostridium bolteae (ATCC BAA-613).</title>
        <authorList>
            <person name="Sudarsanam P."/>
            <person name="Ley R."/>
            <person name="Guruge J."/>
            <person name="Turnbaugh P.J."/>
            <person name="Mahowald M."/>
            <person name="Liep D."/>
            <person name="Gordon J."/>
        </authorList>
    </citation>
    <scope>NUCLEOTIDE SEQUENCE [LARGE SCALE GENOMIC DNA]</scope>
    <source>
        <strain evidence="13">ATCC BAA-613 / DSM 15670 / CCUG 46953 / JCM 12243 / WAL 16351</strain>
    </source>
</reference>
<evidence type="ECO:0000313" key="13">
    <source>
        <dbReference type="Proteomes" id="UP000005396"/>
    </source>
</evidence>
<protein>
    <recommendedName>
        <fullName evidence="9">Methylated-DNA--protein-cysteine methyltransferase</fullName>
        <ecNumber evidence="9">2.1.1.63</ecNumber>
    </recommendedName>
    <alternativeName>
        <fullName evidence="9">6-O-methylguanine-DNA methyltransferase</fullName>
        <shortName evidence="9">MGMT</shortName>
    </alternativeName>
    <alternativeName>
        <fullName evidence="9">O-6-methylguanine-DNA-alkyltransferase</fullName>
    </alternativeName>
</protein>
<evidence type="ECO:0000259" key="10">
    <source>
        <dbReference type="Pfam" id="PF01035"/>
    </source>
</evidence>
<dbReference type="InterPro" id="IPR036631">
    <property type="entry name" value="MGMT_N_sf"/>
</dbReference>
<dbReference type="EC" id="2.1.1.63" evidence="9"/>
<evidence type="ECO:0000259" key="11">
    <source>
        <dbReference type="Pfam" id="PF02870"/>
    </source>
</evidence>
<evidence type="ECO:0000256" key="4">
    <source>
        <dbReference type="ARBA" id="ARBA00022603"/>
    </source>
</evidence>
<evidence type="ECO:0000256" key="9">
    <source>
        <dbReference type="HAMAP-Rule" id="MF_00772"/>
    </source>
</evidence>
<dbReference type="FunFam" id="1.10.10.10:FF:000214">
    <property type="entry name" value="Methylated-DNA--protein-cysteine methyltransferase"/>
    <property type="match status" value="1"/>
</dbReference>
<dbReference type="InterPro" id="IPR036388">
    <property type="entry name" value="WH-like_DNA-bd_sf"/>
</dbReference>
<comment type="function">
    <text evidence="9">Involved in the cellular defense against the biological effects of O6-methylguanine (O6-MeG) and O4-methylthymine (O4-MeT) in DNA. Repairs the methylated nucleobase in DNA by stoichiometrically transferring the methyl group to a cysteine residue in the enzyme. This is a suicide reaction: the enzyme is irreversibly inactivated.</text>
</comment>
<gene>
    <name evidence="12" type="ORF">CLOBOL_05112</name>
</gene>
<dbReference type="PaxDb" id="411902-CLOBOL_05112"/>
<reference evidence="12 13" key="1">
    <citation type="submission" date="2007-08" db="EMBL/GenBank/DDBJ databases">
        <authorList>
            <person name="Fulton L."/>
            <person name="Clifton S."/>
            <person name="Fulton B."/>
            <person name="Xu J."/>
            <person name="Minx P."/>
            <person name="Pepin K.H."/>
            <person name="Johnson M."/>
            <person name="Thiruvilangam P."/>
            <person name="Bhonagiri V."/>
            <person name="Nash W.E."/>
            <person name="Mardis E.R."/>
            <person name="Wilson R.K."/>
        </authorList>
    </citation>
    <scope>NUCLEOTIDE SEQUENCE [LARGE SCALE GENOMIC DNA]</scope>
    <source>
        <strain evidence="13">ATCC BAA-613 / DSM 15670 / CCUG 46953 / JCM 12243 / WAL 16351</strain>
    </source>
</reference>
<dbReference type="EMBL" id="ABCC02000039">
    <property type="protein sequence ID" value="EDP14570.1"/>
    <property type="molecule type" value="Genomic_DNA"/>
</dbReference>
<evidence type="ECO:0000256" key="8">
    <source>
        <dbReference type="ARBA" id="ARBA00049348"/>
    </source>
</evidence>
<dbReference type="InterPro" id="IPR001497">
    <property type="entry name" value="MethylDNA_cys_MeTrfase_AS"/>
</dbReference>
<dbReference type="InterPro" id="IPR014048">
    <property type="entry name" value="MethylDNA_cys_MeTrfase_DNA-bd"/>
</dbReference>
<evidence type="ECO:0000313" key="12">
    <source>
        <dbReference type="EMBL" id="EDP14570.1"/>
    </source>
</evidence>
<accession>A8RYF6</accession>
<dbReference type="GO" id="GO:0006307">
    <property type="term" value="P:DNA alkylation repair"/>
    <property type="evidence" value="ECO:0007669"/>
    <property type="project" value="UniProtKB-UniRule"/>
</dbReference>
<dbReference type="Proteomes" id="UP000005396">
    <property type="component" value="Unassembled WGS sequence"/>
</dbReference>
<comment type="subcellular location">
    <subcellularLocation>
        <location evidence="9">Cytoplasm</location>
    </subcellularLocation>
</comment>
<dbReference type="InterPro" id="IPR036217">
    <property type="entry name" value="MethylDNA_cys_MeTrfase_DNAb"/>
</dbReference>
<evidence type="ECO:0000256" key="5">
    <source>
        <dbReference type="ARBA" id="ARBA00022679"/>
    </source>
</evidence>
<dbReference type="SUPFAM" id="SSF53155">
    <property type="entry name" value="Methylated DNA-protein cysteine methyltransferase domain"/>
    <property type="match status" value="1"/>
</dbReference>
<organism evidence="12 13">
    <name type="scientific">Enterocloster bolteae (strain ATCC BAA-613 / DSM 15670 / CCUG 46953 / JCM 12243 / WAL 16351)</name>
    <name type="common">Clostridium bolteae</name>
    <dbReference type="NCBI Taxonomy" id="411902"/>
    <lineage>
        <taxon>Bacteria</taxon>
        <taxon>Bacillati</taxon>
        <taxon>Bacillota</taxon>
        <taxon>Clostridia</taxon>
        <taxon>Lachnospirales</taxon>
        <taxon>Lachnospiraceae</taxon>
        <taxon>Enterocloster</taxon>
    </lineage>
</organism>
<dbReference type="Gene3D" id="3.30.160.70">
    <property type="entry name" value="Methylated DNA-protein cysteine methyltransferase domain"/>
    <property type="match status" value="1"/>
</dbReference>
<dbReference type="GO" id="GO:0005737">
    <property type="term" value="C:cytoplasm"/>
    <property type="evidence" value="ECO:0007669"/>
    <property type="project" value="UniProtKB-SubCell"/>
</dbReference>
<name>A8RYF6_ENTBW</name>
<feature type="active site" description="Nucleophile; methyl group acceptor" evidence="9">
    <location>
        <position position="162"/>
    </location>
</feature>
<keyword evidence="3 9" id="KW-0963">Cytoplasm</keyword>